<dbReference type="OrthoDB" id="2168690at2"/>
<organism evidence="3 5">
    <name type="scientific">Trichococcus ilyis</name>
    <dbReference type="NCBI Taxonomy" id="640938"/>
    <lineage>
        <taxon>Bacteria</taxon>
        <taxon>Bacillati</taxon>
        <taxon>Bacillota</taxon>
        <taxon>Bacilli</taxon>
        <taxon>Lactobacillales</taxon>
        <taxon>Carnobacteriaceae</taxon>
        <taxon>Trichococcus</taxon>
    </lineage>
</organism>
<dbReference type="EMBL" id="FJNB01000006">
    <property type="protein sequence ID" value="CZQ92477.1"/>
    <property type="molecule type" value="Genomic_DNA"/>
</dbReference>
<dbReference type="AlphaFoldDB" id="A0A143YMD9"/>
<evidence type="ECO:0000256" key="1">
    <source>
        <dbReference type="SAM" id="Coils"/>
    </source>
</evidence>
<name>A0A143YMD9_9LACT</name>
<feature type="coiled-coil region" evidence="1">
    <location>
        <begin position="54"/>
        <end position="81"/>
    </location>
</feature>
<feature type="region of interest" description="Disordered" evidence="2">
    <location>
        <begin position="1"/>
        <end position="20"/>
    </location>
</feature>
<dbReference type="Proteomes" id="UP000076878">
    <property type="component" value="Unassembled WGS sequence"/>
</dbReference>
<keyword evidence="6" id="KW-1185">Reference proteome</keyword>
<keyword evidence="1" id="KW-0175">Coiled coil</keyword>
<evidence type="ECO:0000313" key="6">
    <source>
        <dbReference type="Proteomes" id="UP000199280"/>
    </source>
</evidence>
<gene>
    <name evidence="4" type="ORF">SAMN05216375_105101</name>
    <name evidence="3" type="ORF">TR210_1049</name>
</gene>
<dbReference type="EMBL" id="FNYT01000005">
    <property type="protein sequence ID" value="SEI95324.1"/>
    <property type="molecule type" value="Genomic_DNA"/>
</dbReference>
<dbReference type="STRING" id="640938.TR210_1049"/>
<reference evidence="3 5" key="1">
    <citation type="submission" date="2016-02" db="EMBL/GenBank/DDBJ databases">
        <authorList>
            <person name="Wen L."/>
            <person name="He K."/>
            <person name="Yang H."/>
        </authorList>
    </citation>
    <scope>NUCLEOTIDE SEQUENCE [LARGE SCALE GENOMIC DNA]</scope>
    <source>
        <strain evidence="3">Trichococcus_R210</strain>
    </source>
</reference>
<dbReference type="Proteomes" id="UP000199280">
    <property type="component" value="Unassembled WGS sequence"/>
</dbReference>
<proteinExistence type="predicted"/>
<accession>A0A143YMD9</accession>
<protein>
    <submittedName>
        <fullName evidence="3">Uncharacterized protein</fullName>
    </submittedName>
</protein>
<evidence type="ECO:0000313" key="3">
    <source>
        <dbReference type="EMBL" id="CZQ92477.1"/>
    </source>
</evidence>
<evidence type="ECO:0000313" key="5">
    <source>
        <dbReference type="Proteomes" id="UP000076878"/>
    </source>
</evidence>
<sequence>MTMTKEQFEQCEKMEATGGPKSQAGAMLYHQYKQQKKQLEGARQLGKGQLQSDIMEKILEVQQLECSIKKLQGQLQIEKLALETMTKTLVLLGD</sequence>
<evidence type="ECO:0000313" key="4">
    <source>
        <dbReference type="EMBL" id="SEI95324.1"/>
    </source>
</evidence>
<reference evidence="4 6" key="2">
    <citation type="submission" date="2016-10" db="EMBL/GenBank/DDBJ databases">
        <authorList>
            <person name="Varghese N."/>
            <person name="Submissions S."/>
        </authorList>
    </citation>
    <scope>NUCLEOTIDE SEQUENCE [LARGE SCALE GENOMIC DNA]</scope>
    <source>
        <strain evidence="4 6">DSM 22150</strain>
    </source>
</reference>
<evidence type="ECO:0000256" key="2">
    <source>
        <dbReference type="SAM" id="MobiDB-lite"/>
    </source>
</evidence>
<dbReference type="RefSeq" id="WP_068622281.1">
    <property type="nucleotide sequence ID" value="NZ_FJNB01000006.1"/>
</dbReference>
<feature type="compositionally biased region" description="Basic and acidic residues" evidence="2">
    <location>
        <begin position="1"/>
        <end position="15"/>
    </location>
</feature>